<dbReference type="InterPro" id="IPR010657">
    <property type="entry name" value="ImpA_N"/>
</dbReference>
<dbReference type="NCBIfam" id="TIGR03363">
    <property type="entry name" value="VI_chp_8"/>
    <property type="match status" value="1"/>
</dbReference>
<dbReference type="EMBL" id="CP021108">
    <property type="protein sequence ID" value="ARP84694.1"/>
    <property type="molecule type" value="Genomic_DNA"/>
</dbReference>
<proteinExistence type="predicted"/>
<feature type="domain" description="ImpA N-terminal" evidence="2">
    <location>
        <begin position="76"/>
        <end position="195"/>
    </location>
</feature>
<dbReference type="STRING" id="1416806.CAL12_22730"/>
<feature type="compositionally biased region" description="Acidic residues" evidence="1">
    <location>
        <begin position="325"/>
        <end position="336"/>
    </location>
</feature>
<organism evidence="3 4">
    <name type="scientific">Bordetella genomosp. 8</name>
    <dbReference type="NCBI Taxonomy" id="1416806"/>
    <lineage>
        <taxon>Bacteria</taxon>
        <taxon>Pseudomonadati</taxon>
        <taxon>Pseudomonadota</taxon>
        <taxon>Betaproteobacteria</taxon>
        <taxon>Burkholderiales</taxon>
        <taxon>Alcaligenaceae</taxon>
        <taxon>Bordetella</taxon>
    </lineage>
</organism>
<evidence type="ECO:0000313" key="4">
    <source>
        <dbReference type="Proteomes" id="UP000194151"/>
    </source>
</evidence>
<dbReference type="Proteomes" id="UP000194151">
    <property type="component" value="Chromosome"/>
</dbReference>
<dbReference type="AlphaFoldDB" id="A0A1W6YUM4"/>
<dbReference type="KEGG" id="bgv:CAL12_22730"/>
<feature type="region of interest" description="Disordered" evidence="1">
    <location>
        <begin position="312"/>
        <end position="355"/>
    </location>
</feature>
<reference evidence="3 4" key="1">
    <citation type="submission" date="2017-05" db="EMBL/GenBank/DDBJ databases">
        <title>Complete and WGS of Bordetella genogroups.</title>
        <authorList>
            <person name="Spilker T."/>
            <person name="LiPuma J."/>
        </authorList>
    </citation>
    <scope>NUCLEOTIDE SEQUENCE [LARGE SCALE GENOMIC DNA]</scope>
    <source>
        <strain evidence="3 4">AU19157</strain>
    </source>
</reference>
<name>A0A1W6YUM4_9BORD</name>
<dbReference type="Pfam" id="PF06812">
    <property type="entry name" value="ImpA_N"/>
    <property type="match status" value="1"/>
</dbReference>
<evidence type="ECO:0000313" key="3">
    <source>
        <dbReference type="EMBL" id="ARP84694.1"/>
    </source>
</evidence>
<accession>A0A1W6YUM4</accession>
<keyword evidence="4" id="KW-1185">Reference proteome</keyword>
<dbReference type="InterPro" id="IPR017740">
    <property type="entry name" value="TssA-like"/>
</dbReference>
<dbReference type="PANTHER" id="PTHR37951:SF1">
    <property type="entry name" value="TYPE VI SECRETION SYSTEM COMPONENT TSSA1"/>
    <property type="match status" value="1"/>
</dbReference>
<dbReference type="PANTHER" id="PTHR37951">
    <property type="entry name" value="CYTOPLASMIC PROTEIN-RELATED"/>
    <property type="match status" value="1"/>
</dbReference>
<protein>
    <recommendedName>
        <fullName evidence="2">ImpA N-terminal domain-containing protein</fullName>
    </recommendedName>
</protein>
<gene>
    <name evidence="3" type="ORF">CAL12_22730</name>
</gene>
<evidence type="ECO:0000256" key="1">
    <source>
        <dbReference type="SAM" id="MobiDB-lite"/>
    </source>
</evidence>
<sequence length="439" mass="47374">MQPQSQASVLLSQRDIIVSVQDVLTERAAHQDDAAPPEAAQASGLAHGVARDVPGKDAGHARQRAGAMDLDAYLGDIAPDAPCGPDLQYDADYIELTRLMQGTTAVEYGDMRIDAADPDWRSAGPAVLKLLARTRDLRVLVWNVRCLTGLHGHAGLLDGLALLEACIERHWEHLHPALDEDNDPVERLNILVELDDIDGLLRQARLAALVRAAGFGAVTPRDIELVTGELTPRQGETAPEPEAIEAAVHAASRADIETCLAWLEQACASLERIDDLLSRRVEPGHALAVEKLPRVLRHAARVMRDYLSRHPDVLRSGRRPAGQETDMDGPAADDEASGAHGGMHDGIHAGTHAGADGDIRCRDDVARLLDRICEYYAQQEPGSPVPVLLQRAKGLIPMNFLELMSELAPQGSAEIGILLGIRPEVSQPGIDPSEAYSTH</sequence>
<evidence type="ECO:0000259" key="2">
    <source>
        <dbReference type="Pfam" id="PF06812"/>
    </source>
</evidence>